<sequence length="317" mass="31126">MKNKSFDTYYYNVKRGTATFVVGAGTLVAAQFVQAASADDVIPKWIVTADAPLPASGASAAMQPAQDGTASTGVESGTTTAADDAASVFLLNTCIGNAGHCAPNGGRGGGAGAGAAEARARLPLGLRVRRVRPARLRAAVGLERQQARAAIRVAAGMAVVAGMVVVVVVVAVAAVTAAAVTAVAVTAAAVATAVVVALVAAVAVVVAAAPAAQAVVSVAALAVASAAASAAAASAKVAATAVDQVQAAVTAAATDTEIEWTAAPAPSPCDDNHAPPRRFLASVGGDVPIPRRTSPPGPGTPSTVSPARRWRHEPARR</sequence>
<keyword evidence="2" id="KW-0472">Membrane</keyword>
<feature type="transmembrane region" description="Helical" evidence="2">
    <location>
        <begin position="182"/>
        <end position="207"/>
    </location>
</feature>
<dbReference type="RefSeq" id="WP_051453683.1">
    <property type="nucleotide sequence ID" value="NZ_CP012746.1"/>
</dbReference>
<dbReference type="KEGG" id="bcai:K788_00029835"/>
<evidence type="ECO:0000313" key="4">
    <source>
        <dbReference type="Proteomes" id="UP000019146"/>
    </source>
</evidence>
<evidence type="ECO:0000256" key="2">
    <source>
        <dbReference type="SAM" id="Phobius"/>
    </source>
</evidence>
<feature type="region of interest" description="Disordered" evidence="1">
    <location>
        <begin position="57"/>
        <end position="76"/>
    </location>
</feature>
<proteinExistence type="predicted"/>
<evidence type="ECO:0000313" key="3">
    <source>
        <dbReference type="EMBL" id="ALL62852.1"/>
    </source>
</evidence>
<feature type="transmembrane region" description="Helical" evidence="2">
    <location>
        <begin position="214"/>
        <end position="235"/>
    </location>
</feature>
<accession>A0A0P0R3Y6</accession>
<evidence type="ECO:0000256" key="1">
    <source>
        <dbReference type="SAM" id="MobiDB-lite"/>
    </source>
</evidence>
<dbReference type="AlphaFoldDB" id="A0A0P0R3Y6"/>
<keyword evidence="2" id="KW-0812">Transmembrane</keyword>
<dbReference type="GeneID" id="69975286"/>
<gene>
    <name evidence="3" type="ORF">K788_00029835</name>
</gene>
<organism evidence="3 4">
    <name type="scientific">Paraburkholderia caribensis MBA4</name>
    <dbReference type="NCBI Taxonomy" id="1323664"/>
    <lineage>
        <taxon>Bacteria</taxon>
        <taxon>Pseudomonadati</taxon>
        <taxon>Pseudomonadota</taxon>
        <taxon>Betaproteobacteria</taxon>
        <taxon>Burkholderiales</taxon>
        <taxon>Burkholderiaceae</taxon>
        <taxon>Paraburkholderia</taxon>
    </lineage>
</organism>
<dbReference type="EMBL" id="CP012746">
    <property type="protein sequence ID" value="ALL62852.1"/>
    <property type="molecule type" value="Genomic_DNA"/>
</dbReference>
<feature type="transmembrane region" description="Helical" evidence="2">
    <location>
        <begin position="153"/>
        <end position="176"/>
    </location>
</feature>
<dbReference type="Proteomes" id="UP000019146">
    <property type="component" value="Chromosome 1"/>
</dbReference>
<feature type="region of interest" description="Disordered" evidence="1">
    <location>
        <begin position="262"/>
        <end position="317"/>
    </location>
</feature>
<feature type="compositionally biased region" description="Polar residues" evidence="1">
    <location>
        <begin position="66"/>
        <end position="76"/>
    </location>
</feature>
<name>A0A0P0R3Y6_9BURK</name>
<reference evidence="3 4" key="1">
    <citation type="journal article" date="2014" name="Genome Announc.">
        <title>Draft Genome Sequence of the Haloacid-Degrading Burkholderia caribensis Strain MBA4.</title>
        <authorList>
            <person name="Pan Y."/>
            <person name="Kong K.F."/>
            <person name="Tsang J.S."/>
        </authorList>
    </citation>
    <scope>NUCLEOTIDE SEQUENCE [LARGE SCALE GENOMIC DNA]</scope>
    <source>
        <strain evidence="3 4">MBA4</strain>
    </source>
</reference>
<keyword evidence="2" id="KW-1133">Transmembrane helix</keyword>
<protein>
    <submittedName>
        <fullName evidence="3">Uncharacterized protein</fullName>
    </submittedName>
</protein>